<protein>
    <submittedName>
        <fullName evidence="1">Uncharacterized protein</fullName>
    </submittedName>
</protein>
<dbReference type="AlphaFoldDB" id="A0A0C2RVU9"/>
<sequence length="173" mass="19719">MRAANQQDLVYKRGQAVTKASVTIIFVAQRVPPVNHADKSRSRGRYIAIQNVSKYLLNGNKDQQGLIQTLFQSVQLSINNPILLDYARTDHEGKHSRFIILLIFNMRPQEVLALVEEATGTRMFEGRKDKAKKNMSKKEIRVQEITSILEEEITPKLNNFANHTSNTQSRALN</sequence>
<evidence type="ECO:0000313" key="2">
    <source>
        <dbReference type="EMBL" id="KIL55483.1"/>
    </source>
</evidence>
<evidence type="ECO:0000313" key="1">
    <source>
        <dbReference type="EMBL" id="KIL54360.1"/>
    </source>
</evidence>
<dbReference type="EMBL" id="KN818792">
    <property type="protein sequence ID" value="KIL54360.1"/>
    <property type="molecule type" value="Genomic_DNA"/>
</dbReference>
<dbReference type="InterPro" id="IPR027417">
    <property type="entry name" value="P-loop_NTPase"/>
</dbReference>
<dbReference type="EMBL" id="KN818510">
    <property type="protein sequence ID" value="KIL55483.1"/>
    <property type="molecule type" value="Genomic_DNA"/>
</dbReference>
<dbReference type="PANTHER" id="PTHR43977">
    <property type="entry name" value="STRUCTURAL MAINTENANCE OF CHROMOSOMES PROTEIN 3"/>
    <property type="match status" value="1"/>
</dbReference>
<accession>A0A0C2RVU9</accession>
<dbReference type="HOGENOM" id="CLU_1547147_0_0_1"/>
<keyword evidence="3" id="KW-1185">Reference proteome</keyword>
<gene>
    <name evidence="2" type="ORF">M378DRAFT_90855</name>
    <name evidence="1" type="ORF">M378DRAFT_92716</name>
</gene>
<name>A0A0C2RVU9_AMAMK</name>
<dbReference type="STRING" id="946122.A0A0C2RVU9"/>
<proteinExistence type="predicted"/>
<organism evidence="1 3">
    <name type="scientific">Amanita muscaria (strain Koide BX008)</name>
    <dbReference type="NCBI Taxonomy" id="946122"/>
    <lineage>
        <taxon>Eukaryota</taxon>
        <taxon>Fungi</taxon>
        <taxon>Dikarya</taxon>
        <taxon>Basidiomycota</taxon>
        <taxon>Agaricomycotina</taxon>
        <taxon>Agaricomycetes</taxon>
        <taxon>Agaricomycetidae</taxon>
        <taxon>Agaricales</taxon>
        <taxon>Pluteineae</taxon>
        <taxon>Amanitaceae</taxon>
        <taxon>Amanita</taxon>
    </lineage>
</organism>
<dbReference type="Gene3D" id="3.40.50.300">
    <property type="entry name" value="P-loop containing nucleotide triphosphate hydrolases"/>
    <property type="match status" value="1"/>
</dbReference>
<evidence type="ECO:0000313" key="3">
    <source>
        <dbReference type="Proteomes" id="UP000054549"/>
    </source>
</evidence>
<dbReference type="Proteomes" id="UP000054549">
    <property type="component" value="Unassembled WGS sequence"/>
</dbReference>
<reference evidence="1 3" key="1">
    <citation type="submission" date="2014-04" db="EMBL/GenBank/DDBJ databases">
        <title>Evolutionary Origins and Diversification of the Mycorrhizal Mutualists.</title>
        <authorList>
            <consortium name="DOE Joint Genome Institute"/>
            <consortium name="Mycorrhizal Genomics Consortium"/>
            <person name="Kohler A."/>
            <person name="Kuo A."/>
            <person name="Nagy L.G."/>
            <person name="Floudas D."/>
            <person name="Copeland A."/>
            <person name="Barry K.W."/>
            <person name="Cichocki N."/>
            <person name="Veneault-Fourrey C."/>
            <person name="LaButti K."/>
            <person name="Lindquist E.A."/>
            <person name="Lipzen A."/>
            <person name="Lundell T."/>
            <person name="Morin E."/>
            <person name="Murat C."/>
            <person name="Riley R."/>
            <person name="Ohm R."/>
            <person name="Sun H."/>
            <person name="Tunlid A."/>
            <person name="Henrissat B."/>
            <person name="Grigoriev I.V."/>
            <person name="Hibbett D.S."/>
            <person name="Martin F."/>
        </authorList>
    </citation>
    <scope>NUCLEOTIDE SEQUENCE [LARGE SCALE GENOMIC DNA]</scope>
    <source>
        <strain evidence="1 3">Koide BX008</strain>
    </source>
</reference>
<dbReference type="OrthoDB" id="10255539at2759"/>